<reference evidence="2" key="1">
    <citation type="submission" date="2018-05" db="EMBL/GenBank/DDBJ databases">
        <authorList>
            <person name="Lanie J.A."/>
            <person name="Ng W.-L."/>
            <person name="Kazmierczak K.M."/>
            <person name="Andrzejewski T.M."/>
            <person name="Davidsen T.M."/>
            <person name="Wayne K.J."/>
            <person name="Tettelin H."/>
            <person name="Glass J.I."/>
            <person name="Rusch D."/>
            <person name="Podicherti R."/>
            <person name="Tsui H.-C.T."/>
            <person name="Winkler M.E."/>
        </authorList>
    </citation>
    <scope>NUCLEOTIDE SEQUENCE</scope>
</reference>
<organism evidence="2">
    <name type="scientific">marine metagenome</name>
    <dbReference type="NCBI Taxonomy" id="408172"/>
    <lineage>
        <taxon>unclassified sequences</taxon>
        <taxon>metagenomes</taxon>
        <taxon>ecological metagenomes</taxon>
    </lineage>
</organism>
<proteinExistence type="predicted"/>
<gene>
    <name evidence="2" type="ORF">METZ01_LOCUS169951</name>
</gene>
<keyword evidence="1" id="KW-0472">Membrane</keyword>
<evidence type="ECO:0000256" key="1">
    <source>
        <dbReference type="SAM" id="Phobius"/>
    </source>
</evidence>
<name>A0A382BV52_9ZZZZ</name>
<evidence type="ECO:0000313" key="2">
    <source>
        <dbReference type="EMBL" id="SVB17097.1"/>
    </source>
</evidence>
<protein>
    <submittedName>
        <fullName evidence="2">Uncharacterized protein</fullName>
    </submittedName>
</protein>
<keyword evidence="1" id="KW-1133">Transmembrane helix</keyword>
<dbReference type="SUPFAM" id="SSF48695">
    <property type="entry name" value="Multiheme cytochromes"/>
    <property type="match status" value="1"/>
</dbReference>
<dbReference type="EMBL" id="UINC01031286">
    <property type="protein sequence ID" value="SVB17097.1"/>
    <property type="molecule type" value="Genomic_DNA"/>
</dbReference>
<accession>A0A382BV52</accession>
<sequence length="86" mass="9465">MAKKINKGQVNFFRVMAVIGIVVIILVVKEFLNAAPALPISEIHKGPPPAKACLECHVKEVENTPIMPHRPMDNCIICHEPSEKIG</sequence>
<dbReference type="InterPro" id="IPR036280">
    <property type="entry name" value="Multihaem_cyt_sf"/>
</dbReference>
<dbReference type="AlphaFoldDB" id="A0A382BV52"/>
<feature type="transmembrane region" description="Helical" evidence="1">
    <location>
        <begin position="12"/>
        <end position="32"/>
    </location>
</feature>
<keyword evidence="1" id="KW-0812">Transmembrane</keyword>